<comment type="caution">
    <text evidence="1">The sequence shown here is derived from an EMBL/GenBank/DDBJ whole genome shotgun (WGS) entry which is preliminary data.</text>
</comment>
<evidence type="ECO:0000313" key="2">
    <source>
        <dbReference type="Proteomes" id="UP000318288"/>
    </source>
</evidence>
<accession>A0A5C6EPN5</accession>
<protein>
    <recommendedName>
        <fullName evidence="3">Protein kinase domain-containing protein</fullName>
    </recommendedName>
</protein>
<dbReference type="Gene3D" id="3.30.200.20">
    <property type="entry name" value="Phosphorylase Kinase, domain 1"/>
    <property type="match status" value="1"/>
</dbReference>
<name>A0A5C6EPN5_9BACT</name>
<gene>
    <name evidence="1" type="ORF">Poly51_43660</name>
</gene>
<dbReference type="InterPro" id="IPR011009">
    <property type="entry name" value="Kinase-like_dom_sf"/>
</dbReference>
<keyword evidence="2" id="KW-1185">Reference proteome</keyword>
<dbReference type="OrthoDB" id="230439at2"/>
<sequence length="456" mass="50347">MSRSPDLDGLSIDGLIEQVSRWRSEKPAAGLGEWIRSESIEPSRLVDIVCIDLMHRRRMGQTVGVEDYIVDFPELASDTLLLDIIDAEVCVNVELGQRVTVEEYVQRFPNLRIPIQSLFSLGEQRSGEPIGGTITVANEQESRDFSFDAPTNMAMEAGALAADGAPDEVRSIDTPDWFVGQRCVAGATGDGGNPSHWLIRGRDRINGNPLAMKVIEIPVMDRRASANGLLDLCESASMVNHPVWVRPLVATVQGSYLAVIRPWIFAQPTSLATDGVEDAVAIQQRFHDLSTVAYALSAAHQVQATHGAIHWENLLVDQQGKWKLVDAVGGRRTVSRWSESGPRETCFVTNSGDTHPQWIAFEDRRSGDVRDLLALIATTIVGFERRFSDDLVGQLELAAAKETDNPCAAIGDTLVQWADQVGSLRWSSPSATSPTWFRLARQWWDGRNEKRNTPPK</sequence>
<dbReference type="AlphaFoldDB" id="A0A5C6EPN5"/>
<dbReference type="Gene3D" id="1.10.510.10">
    <property type="entry name" value="Transferase(Phosphotransferase) domain 1"/>
    <property type="match status" value="1"/>
</dbReference>
<dbReference type="Proteomes" id="UP000318288">
    <property type="component" value="Unassembled WGS sequence"/>
</dbReference>
<evidence type="ECO:0008006" key="3">
    <source>
        <dbReference type="Google" id="ProtNLM"/>
    </source>
</evidence>
<reference evidence="1 2" key="1">
    <citation type="submission" date="2019-02" db="EMBL/GenBank/DDBJ databases">
        <title>Deep-cultivation of Planctomycetes and their phenomic and genomic characterization uncovers novel biology.</title>
        <authorList>
            <person name="Wiegand S."/>
            <person name="Jogler M."/>
            <person name="Boedeker C."/>
            <person name="Pinto D."/>
            <person name="Vollmers J."/>
            <person name="Rivas-Marin E."/>
            <person name="Kohn T."/>
            <person name="Peeters S.H."/>
            <person name="Heuer A."/>
            <person name="Rast P."/>
            <person name="Oberbeckmann S."/>
            <person name="Bunk B."/>
            <person name="Jeske O."/>
            <person name="Meyerdierks A."/>
            <person name="Storesund J.E."/>
            <person name="Kallscheuer N."/>
            <person name="Luecker S."/>
            <person name="Lage O.M."/>
            <person name="Pohl T."/>
            <person name="Merkel B.J."/>
            <person name="Hornburger P."/>
            <person name="Mueller R.-W."/>
            <person name="Bruemmer F."/>
            <person name="Labrenz M."/>
            <person name="Spormann A.M."/>
            <person name="Op Den Camp H."/>
            <person name="Overmann J."/>
            <person name="Amann R."/>
            <person name="Jetten M.S.M."/>
            <person name="Mascher T."/>
            <person name="Medema M.H."/>
            <person name="Devos D.P."/>
            <person name="Kaster A.-K."/>
            <person name="Ovreas L."/>
            <person name="Rohde M."/>
            <person name="Galperin M.Y."/>
            <person name="Jogler C."/>
        </authorList>
    </citation>
    <scope>NUCLEOTIDE SEQUENCE [LARGE SCALE GENOMIC DNA]</scope>
    <source>
        <strain evidence="1 2">Poly51</strain>
    </source>
</reference>
<proteinExistence type="predicted"/>
<evidence type="ECO:0000313" key="1">
    <source>
        <dbReference type="EMBL" id="TWU51072.1"/>
    </source>
</evidence>
<dbReference type="SUPFAM" id="SSF56112">
    <property type="entry name" value="Protein kinase-like (PK-like)"/>
    <property type="match status" value="1"/>
</dbReference>
<dbReference type="RefSeq" id="WP_146459729.1">
    <property type="nucleotide sequence ID" value="NZ_SJPW01000005.1"/>
</dbReference>
<dbReference type="EMBL" id="SJPW01000005">
    <property type="protein sequence ID" value="TWU51072.1"/>
    <property type="molecule type" value="Genomic_DNA"/>
</dbReference>
<organism evidence="1 2">
    <name type="scientific">Rubripirellula tenax</name>
    <dbReference type="NCBI Taxonomy" id="2528015"/>
    <lineage>
        <taxon>Bacteria</taxon>
        <taxon>Pseudomonadati</taxon>
        <taxon>Planctomycetota</taxon>
        <taxon>Planctomycetia</taxon>
        <taxon>Pirellulales</taxon>
        <taxon>Pirellulaceae</taxon>
        <taxon>Rubripirellula</taxon>
    </lineage>
</organism>